<dbReference type="EMBL" id="DXEV01000154">
    <property type="protein sequence ID" value="HIX57335.1"/>
    <property type="molecule type" value="Genomic_DNA"/>
</dbReference>
<dbReference type="InterPro" id="IPR007438">
    <property type="entry name" value="DUF488"/>
</dbReference>
<sequence length="198" mass="22744">MNNMLYTIGHSNYSIDSFIDIISQYKNDRTYIVDVRSVPFSSHTPQFNADYLKNILRAVGMHYVPMGKEFGARREELEAYNNSKQVDFIKTAHLGLFQAGIQRIKKGLSLSCNLILMCSERSPLECHRFALVARNLYKQGIQVNHIIGNHEVITQAQAEELLINKYQSKIDFLFAPSYADLLDQAYSLLNKDIGYRKN</sequence>
<proteinExistence type="predicted"/>
<evidence type="ECO:0000313" key="2">
    <source>
        <dbReference type="Proteomes" id="UP000886829"/>
    </source>
</evidence>
<dbReference type="PIRSF" id="PIRSF024492">
    <property type="entry name" value="UCP024492"/>
    <property type="match status" value="1"/>
</dbReference>
<evidence type="ECO:0000313" key="1">
    <source>
        <dbReference type="EMBL" id="HIX57335.1"/>
    </source>
</evidence>
<name>A0A9D1WDQ9_9GAMM</name>
<protein>
    <submittedName>
        <fullName evidence="1">DUF488 domain-containing protein</fullName>
    </submittedName>
</protein>
<reference evidence="1" key="1">
    <citation type="journal article" date="2021" name="PeerJ">
        <title>Extensive microbial diversity within the chicken gut microbiome revealed by metagenomics and culture.</title>
        <authorList>
            <person name="Gilroy R."/>
            <person name="Ravi A."/>
            <person name="Getino M."/>
            <person name="Pursley I."/>
            <person name="Horton D.L."/>
            <person name="Alikhan N.F."/>
            <person name="Baker D."/>
            <person name="Gharbi K."/>
            <person name="Hall N."/>
            <person name="Watson M."/>
            <person name="Adriaenssens E.M."/>
            <person name="Foster-Nyarko E."/>
            <person name="Jarju S."/>
            <person name="Secka A."/>
            <person name="Antonio M."/>
            <person name="Oren A."/>
            <person name="Chaudhuri R.R."/>
            <person name="La Ragione R."/>
            <person name="Hildebrand F."/>
            <person name="Pallen M.J."/>
        </authorList>
    </citation>
    <scope>NUCLEOTIDE SEQUENCE</scope>
    <source>
        <strain evidence="1">USASDec5-558</strain>
    </source>
</reference>
<dbReference type="PANTHER" id="PTHR39337:SF1">
    <property type="entry name" value="BLR5642 PROTEIN"/>
    <property type="match status" value="1"/>
</dbReference>
<dbReference type="PANTHER" id="PTHR39337">
    <property type="entry name" value="BLR5642 PROTEIN"/>
    <property type="match status" value="1"/>
</dbReference>
<dbReference type="Proteomes" id="UP000886829">
    <property type="component" value="Unassembled WGS sequence"/>
</dbReference>
<organism evidence="1 2">
    <name type="scientific">Candidatus Anaerobiospirillum pullistercoris</name>
    <dbReference type="NCBI Taxonomy" id="2838452"/>
    <lineage>
        <taxon>Bacteria</taxon>
        <taxon>Pseudomonadati</taxon>
        <taxon>Pseudomonadota</taxon>
        <taxon>Gammaproteobacteria</taxon>
        <taxon>Aeromonadales</taxon>
        <taxon>Succinivibrionaceae</taxon>
        <taxon>Anaerobiospirillum</taxon>
    </lineage>
</organism>
<gene>
    <name evidence="1" type="ORF">H9850_07675</name>
</gene>
<dbReference type="AlphaFoldDB" id="A0A9D1WDQ9"/>
<reference evidence="1" key="2">
    <citation type="submission" date="2021-04" db="EMBL/GenBank/DDBJ databases">
        <authorList>
            <person name="Gilroy R."/>
        </authorList>
    </citation>
    <scope>NUCLEOTIDE SEQUENCE</scope>
    <source>
        <strain evidence="1">USASDec5-558</strain>
    </source>
</reference>
<dbReference type="Pfam" id="PF04343">
    <property type="entry name" value="DUF488"/>
    <property type="match status" value="1"/>
</dbReference>
<accession>A0A9D1WDQ9</accession>
<comment type="caution">
    <text evidence="1">The sequence shown here is derived from an EMBL/GenBank/DDBJ whole genome shotgun (WGS) entry which is preliminary data.</text>
</comment>
<dbReference type="InterPro" id="IPR014519">
    <property type="entry name" value="UCP024492"/>
</dbReference>